<dbReference type="InterPro" id="IPR011009">
    <property type="entry name" value="Kinase-like_dom_sf"/>
</dbReference>
<keyword evidence="3" id="KW-0418">Kinase</keyword>
<dbReference type="Proteomes" id="UP001235939">
    <property type="component" value="Chromosome 05"/>
</dbReference>
<dbReference type="PROSITE" id="PS50011">
    <property type="entry name" value="PROTEIN_KINASE_DOM"/>
    <property type="match status" value="1"/>
</dbReference>
<dbReference type="InterPro" id="IPR000719">
    <property type="entry name" value="Prot_kinase_dom"/>
</dbReference>
<evidence type="ECO:0000256" key="1">
    <source>
        <dbReference type="ARBA" id="ARBA00022679"/>
    </source>
</evidence>
<dbReference type="PANTHER" id="PTHR11042:SF185">
    <property type="entry name" value="WEE1-LIKE PROTEIN KINASE"/>
    <property type="match status" value="1"/>
</dbReference>
<reference evidence="7 8" key="1">
    <citation type="submission" date="2022-01" db="EMBL/GenBank/DDBJ databases">
        <title>A chromosomal length assembly of Cordylochernes scorpioides.</title>
        <authorList>
            <person name="Zeh D."/>
            <person name="Zeh J."/>
        </authorList>
    </citation>
    <scope>NUCLEOTIDE SEQUENCE [LARGE SCALE GENOMIC DNA]</scope>
    <source>
        <strain evidence="7">IN4F17</strain>
        <tissue evidence="7">Whole Body</tissue>
    </source>
</reference>
<dbReference type="Pfam" id="PF00069">
    <property type="entry name" value="Pkinase"/>
    <property type="match status" value="1"/>
</dbReference>
<proteinExistence type="predicted"/>
<gene>
    <name evidence="7" type="ORF">LAZ67_5000733</name>
</gene>
<dbReference type="PROSITE" id="PS00107">
    <property type="entry name" value="PROTEIN_KINASE_ATP"/>
    <property type="match status" value="1"/>
</dbReference>
<dbReference type="InterPro" id="IPR050339">
    <property type="entry name" value="CC_SR_Kinase"/>
</dbReference>
<keyword evidence="1" id="KW-0808">Transferase</keyword>
<protein>
    <submittedName>
        <fullName evidence="7">WEE1</fullName>
    </submittedName>
</protein>
<evidence type="ECO:0000313" key="7">
    <source>
        <dbReference type="EMBL" id="UYV67470.1"/>
    </source>
</evidence>
<dbReference type="Gene3D" id="1.10.510.10">
    <property type="entry name" value="Transferase(Phosphotransferase) domain 1"/>
    <property type="match status" value="1"/>
</dbReference>
<evidence type="ECO:0000313" key="8">
    <source>
        <dbReference type="Proteomes" id="UP001235939"/>
    </source>
</evidence>
<keyword evidence="2 5" id="KW-0547">Nucleotide-binding</keyword>
<sequence length="308" mass="34400">MLIQNEDFLYELDEDSEDELSVPPKRLHLRDTSISRYEKEFFEVCQIGKGEFGSVYKCIHRLDGCTYAIKKSRQPLRNGTTEERIALNEVCAHAVIGAHPHVVRYHSAWAEDGHMVIQSEYCNGGSLADAIEANSRAGSHFPESELKRILFHIAEGLQHFHSHNLAHLDIKPGDLGHVTSLETPQVEEGDCRYLPQEILKEDFSQLPKADMFALGLTVVEAAGACGPLPRNGEEWQAIRTQGHLPPLPPNISQGLRNLLASMIHPDPSLRPTAHALLRDPALSPLANKTKAQLRRALNAERIKNVKLE</sequence>
<dbReference type="Gene3D" id="3.30.200.20">
    <property type="entry name" value="Phosphorylase Kinase, domain 1"/>
    <property type="match status" value="1"/>
</dbReference>
<feature type="non-terminal residue" evidence="7">
    <location>
        <position position="308"/>
    </location>
</feature>
<dbReference type="EMBL" id="CP092867">
    <property type="protein sequence ID" value="UYV67470.1"/>
    <property type="molecule type" value="Genomic_DNA"/>
</dbReference>
<feature type="domain" description="Protein kinase" evidence="6">
    <location>
        <begin position="41"/>
        <end position="282"/>
    </location>
</feature>
<organism evidence="7 8">
    <name type="scientific">Cordylochernes scorpioides</name>
    <dbReference type="NCBI Taxonomy" id="51811"/>
    <lineage>
        <taxon>Eukaryota</taxon>
        <taxon>Metazoa</taxon>
        <taxon>Ecdysozoa</taxon>
        <taxon>Arthropoda</taxon>
        <taxon>Chelicerata</taxon>
        <taxon>Arachnida</taxon>
        <taxon>Pseudoscorpiones</taxon>
        <taxon>Cheliferoidea</taxon>
        <taxon>Chernetidae</taxon>
        <taxon>Cordylochernes</taxon>
    </lineage>
</organism>
<dbReference type="InterPro" id="IPR017441">
    <property type="entry name" value="Protein_kinase_ATP_BS"/>
</dbReference>
<evidence type="ECO:0000256" key="2">
    <source>
        <dbReference type="ARBA" id="ARBA00022741"/>
    </source>
</evidence>
<evidence type="ECO:0000259" key="6">
    <source>
        <dbReference type="PROSITE" id="PS50011"/>
    </source>
</evidence>
<keyword evidence="4 5" id="KW-0067">ATP-binding</keyword>
<keyword evidence="8" id="KW-1185">Reference proteome</keyword>
<evidence type="ECO:0000256" key="3">
    <source>
        <dbReference type="ARBA" id="ARBA00022777"/>
    </source>
</evidence>
<name>A0ABY6KJY0_9ARAC</name>
<dbReference type="SUPFAM" id="SSF56112">
    <property type="entry name" value="Protein kinase-like (PK-like)"/>
    <property type="match status" value="1"/>
</dbReference>
<accession>A0ABY6KJY0</accession>
<evidence type="ECO:0000256" key="5">
    <source>
        <dbReference type="PROSITE-ProRule" id="PRU10141"/>
    </source>
</evidence>
<feature type="binding site" evidence="5">
    <location>
        <position position="71"/>
    </location>
    <ligand>
        <name>ATP</name>
        <dbReference type="ChEBI" id="CHEBI:30616"/>
    </ligand>
</feature>
<dbReference type="PANTHER" id="PTHR11042">
    <property type="entry name" value="EUKARYOTIC TRANSLATION INITIATION FACTOR 2-ALPHA KINASE EIF2-ALPHA KINASE -RELATED"/>
    <property type="match status" value="1"/>
</dbReference>
<evidence type="ECO:0000256" key="4">
    <source>
        <dbReference type="ARBA" id="ARBA00022840"/>
    </source>
</evidence>